<feature type="transmembrane region" description="Helical" evidence="2">
    <location>
        <begin position="169"/>
        <end position="190"/>
    </location>
</feature>
<dbReference type="PANTHER" id="PTHR46558:SF15">
    <property type="entry name" value="HELIX-TURN-HELIX DOMAIN PROTEIN"/>
    <property type="match status" value="1"/>
</dbReference>
<accession>A0A1U7NEU5</accession>
<feature type="transmembrane region" description="Helical" evidence="2">
    <location>
        <begin position="108"/>
        <end position="126"/>
    </location>
</feature>
<dbReference type="SMART" id="SM00530">
    <property type="entry name" value="HTH_XRE"/>
    <property type="match status" value="1"/>
</dbReference>
<dbReference type="InterPro" id="IPR010982">
    <property type="entry name" value="Lambda_DNA-bd_dom_sf"/>
</dbReference>
<evidence type="ECO:0000313" key="4">
    <source>
        <dbReference type="EMBL" id="OLU38349.1"/>
    </source>
</evidence>
<dbReference type="EMBL" id="MPJW01000170">
    <property type="protein sequence ID" value="OLU38349.1"/>
    <property type="molecule type" value="Genomic_DNA"/>
</dbReference>
<reference evidence="4 5" key="1">
    <citation type="submission" date="2016-11" db="EMBL/GenBank/DDBJ databases">
        <title>Description of two novel members of the family Erysipelotrichaceae: Ileibacterium lipovorans gen. nov., sp. nov. and Dubosiella newyorkensis, gen. nov., sp. nov.</title>
        <authorList>
            <person name="Cox L.M."/>
            <person name="Sohn J."/>
            <person name="Tyrrell K.L."/>
            <person name="Citron D.M."/>
            <person name="Lawson P.A."/>
            <person name="Patel N.B."/>
            <person name="Iizumi T."/>
            <person name="Perez-Perez G.I."/>
            <person name="Goldstein E.J."/>
            <person name="Blaser M.J."/>
        </authorList>
    </citation>
    <scope>NUCLEOTIDE SEQUENCE [LARGE SCALE GENOMIC DNA]</scope>
    <source>
        <strain evidence="4 5">NYU-BL-A3</strain>
    </source>
</reference>
<dbReference type="PROSITE" id="PS50943">
    <property type="entry name" value="HTH_CROC1"/>
    <property type="match status" value="1"/>
</dbReference>
<feature type="domain" description="HTH cro/C1-type" evidence="3">
    <location>
        <begin position="7"/>
        <end position="61"/>
    </location>
</feature>
<keyword evidence="5" id="KW-1185">Reference proteome</keyword>
<dbReference type="AlphaFoldDB" id="A0A1U7NEU5"/>
<dbReference type="InterPro" id="IPR001387">
    <property type="entry name" value="Cro/C1-type_HTH"/>
</dbReference>
<dbReference type="SUPFAM" id="SSF47413">
    <property type="entry name" value="lambda repressor-like DNA-binding domains"/>
    <property type="match status" value="1"/>
</dbReference>
<dbReference type="OrthoDB" id="9801008at2"/>
<dbReference type="RefSeq" id="WP_075820221.1">
    <property type="nucleotide sequence ID" value="NZ_CATATF010000074.1"/>
</dbReference>
<protein>
    <submittedName>
        <fullName evidence="4">Transcriptional regulator</fullName>
    </submittedName>
</protein>
<keyword evidence="2" id="KW-1133">Transmembrane helix</keyword>
<proteinExistence type="predicted"/>
<dbReference type="Proteomes" id="UP000186341">
    <property type="component" value="Unassembled WGS sequence"/>
</dbReference>
<gene>
    <name evidence="4" type="ORF">BO222_08605</name>
</gene>
<dbReference type="PANTHER" id="PTHR46558">
    <property type="entry name" value="TRACRIPTIONAL REGULATORY PROTEIN-RELATED-RELATED"/>
    <property type="match status" value="1"/>
</dbReference>
<evidence type="ECO:0000313" key="5">
    <source>
        <dbReference type="Proteomes" id="UP000186341"/>
    </source>
</evidence>
<evidence type="ECO:0000256" key="1">
    <source>
        <dbReference type="ARBA" id="ARBA00023125"/>
    </source>
</evidence>
<feature type="transmembrane region" description="Helical" evidence="2">
    <location>
        <begin position="83"/>
        <end position="102"/>
    </location>
</feature>
<comment type="caution">
    <text evidence="4">The sequence shown here is derived from an EMBL/GenBank/DDBJ whole genome shotgun (WGS) entry which is preliminary data.</text>
</comment>
<dbReference type="Pfam" id="PF01381">
    <property type="entry name" value="HTH_3"/>
    <property type="match status" value="1"/>
</dbReference>
<sequence>MEISEQIKNHRMQLQLSQEELAKRIYVSRQTISNWENEKSYPDIHSLLLLSNLFGVPVDELIKGDLKKMKQEINQEEVNAFNTQGNIFSALVIASILTFVPLLVWKGMLGLVLWLPLYLITMLYAFRIEKLKRTNNIHTYKEVVAFSEGKRLDEIETIRESGKQPYQTVIKFLAGAGVGLLLGALVFLLMK</sequence>
<keyword evidence="2" id="KW-0472">Membrane</keyword>
<evidence type="ECO:0000259" key="3">
    <source>
        <dbReference type="PROSITE" id="PS50943"/>
    </source>
</evidence>
<evidence type="ECO:0000256" key="2">
    <source>
        <dbReference type="SAM" id="Phobius"/>
    </source>
</evidence>
<name>A0A1U7NEU5_9FIRM</name>
<dbReference type="Gene3D" id="1.10.260.40">
    <property type="entry name" value="lambda repressor-like DNA-binding domains"/>
    <property type="match status" value="1"/>
</dbReference>
<keyword evidence="1" id="KW-0238">DNA-binding</keyword>
<dbReference type="CDD" id="cd00093">
    <property type="entry name" value="HTH_XRE"/>
    <property type="match status" value="1"/>
</dbReference>
<dbReference type="GO" id="GO:0003677">
    <property type="term" value="F:DNA binding"/>
    <property type="evidence" value="ECO:0007669"/>
    <property type="project" value="UniProtKB-KW"/>
</dbReference>
<keyword evidence="2" id="KW-0812">Transmembrane</keyword>
<organism evidence="4 5">
    <name type="scientific">Ileibacterium valens</name>
    <dbReference type="NCBI Taxonomy" id="1862668"/>
    <lineage>
        <taxon>Bacteria</taxon>
        <taxon>Bacillati</taxon>
        <taxon>Bacillota</taxon>
        <taxon>Erysipelotrichia</taxon>
        <taxon>Erysipelotrichales</taxon>
        <taxon>Erysipelotrichaceae</taxon>
        <taxon>Ileibacterium</taxon>
    </lineage>
</organism>